<dbReference type="GeneID" id="20247530"/>
<dbReference type="RefSeq" id="XP_009044070.1">
    <property type="nucleotide sequence ID" value="XM_009045822.1"/>
</dbReference>
<dbReference type="Proteomes" id="UP000030746">
    <property type="component" value="Unassembled WGS sequence"/>
</dbReference>
<proteinExistence type="predicted"/>
<evidence type="ECO:0000313" key="2">
    <source>
        <dbReference type="Proteomes" id="UP000030746"/>
    </source>
</evidence>
<organism evidence="1 2">
    <name type="scientific">Lottia gigantea</name>
    <name type="common">Giant owl limpet</name>
    <dbReference type="NCBI Taxonomy" id="225164"/>
    <lineage>
        <taxon>Eukaryota</taxon>
        <taxon>Metazoa</taxon>
        <taxon>Spiralia</taxon>
        <taxon>Lophotrochozoa</taxon>
        <taxon>Mollusca</taxon>
        <taxon>Gastropoda</taxon>
        <taxon>Patellogastropoda</taxon>
        <taxon>Lottioidea</taxon>
        <taxon>Lottiidae</taxon>
        <taxon>Lottia</taxon>
    </lineage>
</organism>
<name>V4CSK9_LOTGI</name>
<dbReference type="EMBL" id="KB199650">
    <property type="protein sequence ID" value="ESP05525.1"/>
    <property type="molecule type" value="Genomic_DNA"/>
</dbReference>
<dbReference type="OrthoDB" id="5562606at2759"/>
<accession>V4CSK9</accession>
<reference evidence="1 2" key="1">
    <citation type="journal article" date="2013" name="Nature">
        <title>Insights into bilaterian evolution from three spiralian genomes.</title>
        <authorList>
            <person name="Simakov O."/>
            <person name="Marletaz F."/>
            <person name="Cho S.J."/>
            <person name="Edsinger-Gonzales E."/>
            <person name="Havlak P."/>
            <person name="Hellsten U."/>
            <person name="Kuo D.H."/>
            <person name="Larsson T."/>
            <person name="Lv J."/>
            <person name="Arendt D."/>
            <person name="Savage R."/>
            <person name="Osoegawa K."/>
            <person name="de Jong P."/>
            <person name="Grimwood J."/>
            <person name="Chapman J.A."/>
            <person name="Shapiro H."/>
            <person name="Aerts A."/>
            <person name="Otillar R.P."/>
            <person name="Terry A.Y."/>
            <person name="Boore J.L."/>
            <person name="Grigoriev I.V."/>
            <person name="Lindberg D.R."/>
            <person name="Seaver E.C."/>
            <person name="Weisblat D.A."/>
            <person name="Putnam N.H."/>
            <person name="Rokhsar D.S."/>
        </authorList>
    </citation>
    <scope>NUCLEOTIDE SEQUENCE [LARGE SCALE GENOMIC DNA]</scope>
</reference>
<dbReference type="CTD" id="20247530"/>
<dbReference type="OMA" id="NMDEGDK"/>
<evidence type="ECO:0008006" key="3">
    <source>
        <dbReference type="Google" id="ProtNLM"/>
    </source>
</evidence>
<sequence length="247" mass="29341">MRGDDAYDDFWSSYRRPFGHRSRFHDGHTDDVFGNVQEEMRRSMEDMNRQMEDAFRNFGSGRGFNSHFDNDRRLSALDDGFSSHSPGDAMLKYDRRFDVPAIPDHRPRRSLFNGMFNSPSRWERDFNVPSGESGTYSCGKSYTMFSISDGNNKKFEERRTIRNPDGTEEEEVVRNLNDRSHVTRTTTDKYGRRETNERLNNLDDVDLMQFQREWNETNRQPYTLEDVRGDELVPRTGRRSILDRWFR</sequence>
<gene>
    <name evidence="1" type="ORF">LOTGIDRAFT_228074</name>
</gene>
<protein>
    <recommendedName>
        <fullName evidence="3">Myeloid leukemia factor 1</fullName>
    </recommendedName>
</protein>
<keyword evidence="2" id="KW-1185">Reference proteome</keyword>
<dbReference type="KEGG" id="lgi:LOTGIDRAFT_228074"/>
<dbReference type="HOGENOM" id="CLU_1125629_0_0_1"/>
<evidence type="ECO:0000313" key="1">
    <source>
        <dbReference type="EMBL" id="ESP05525.1"/>
    </source>
</evidence>
<dbReference type="AlphaFoldDB" id="V4CSK9"/>